<dbReference type="Gene3D" id="3.40.50.720">
    <property type="entry name" value="NAD(P)-binding Rossmann-like Domain"/>
    <property type="match status" value="1"/>
</dbReference>
<gene>
    <name evidence="5" type="ORF">PYH38_001056</name>
</gene>
<dbReference type="RefSeq" id="WP_280732371.1">
    <property type="nucleotide sequence ID" value="NZ_CP120367.1"/>
</dbReference>
<dbReference type="PANTHER" id="PTHR43000">
    <property type="entry name" value="DTDP-D-GLUCOSE 4,6-DEHYDRATASE-RELATED"/>
    <property type="match status" value="1"/>
</dbReference>
<reference evidence="5 6" key="1">
    <citation type="submission" date="2023-03" db="EMBL/GenBank/DDBJ databases">
        <authorList>
            <person name="Kaur S."/>
            <person name="Espinosa-Saiz D."/>
            <person name="Velazquez E."/>
            <person name="Menendez E."/>
            <person name="diCenzo G.C."/>
        </authorList>
    </citation>
    <scope>NUCLEOTIDE SEQUENCE [LARGE SCALE GENOMIC DNA]</scope>
    <source>
        <strain evidence="5 6">LMG 27395</strain>
    </source>
</reference>
<sequence>MKILVTGGAGFVGSFLCESLHKSGYEVRIFDNYEPQVHSGSQSNLGALLQPNGLPLKGIEILYGDTRSPTQLDAALKDVDAVIHLAAQVGVGQSMYEIHRYVDHNTVGTAVLLELLASRKHSVKKLVVASSMSIYGEGGARCSNCGDVTPTLRDGGQMKLGDWEVRCPICNRTASPTATNELKPVLPTSIYAITKRDQEEMCLVVGRAYDIPAVALRFFNIYGPRQSLGNPYTGVAAIFSSRLLNNHAPVVFEDGNQTRDFVHVTDIVQAITLALAKDEANGQVFNVGTGRPTSIKDVATILARKMRRDVAPRIENKFREGDVRHCYADIDKIRRHLGYKPAVELEVGIEDLIAWAEDQQAEDRFEHAAAELAKRGLAR</sequence>
<evidence type="ECO:0000256" key="1">
    <source>
        <dbReference type="ARBA" id="ARBA00005125"/>
    </source>
</evidence>
<keyword evidence="5" id="KW-0456">Lyase</keyword>
<comment type="pathway">
    <text evidence="1">Bacterial outer membrane biogenesis; LPS O-antigen biosynthesis.</text>
</comment>
<keyword evidence="6" id="KW-1185">Reference proteome</keyword>
<name>A0ABY8CSK1_9HYPH</name>
<dbReference type="Pfam" id="PF01370">
    <property type="entry name" value="Epimerase"/>
    <property type="match status" value="1"/>
</dbReference>
<evidence type="ECO:0000256" key="2">
    <source>
        <dbReference type="ARBA" id="ARBA00007637"/>
    </source>
</evidence>
<protein>
    <submittedName>
        <fullName evidence="5">GDP-mannose 4,6-dehydratase</fullName>
        <ecNumber evidence="5">4.2.1.47</ecNumber>
    </submittedName>
</protein>
<dbReference type="InterPro" id="IPR016040">
    <property type="entry name" value="NAD(P)-bd_dom"/>
</dbReference>
<dbReference type="GO" id="GO:0008446">
    <property type="term" value="F:GDP-mannose 4,6-dehydratase activity"/>
    <property type="evidence" value="ECO:0007669"/>
    <property type="project" value="UniProtKB-EC"/>
</dbReference>
<organism evidence="5 6">
    <name type="scientific">Sinorhizobium numidicum</name>
    <dbReference type="NCBI Taxonomy" id="680248"/>
    <lineage>
        <taxon>Bacteria</taxon>
        <taxon>Pseudomonadati</taxon>
        <taxon>Pseudomonadota</taxon>
        <taxon>Alphaproteobacteria</taxon>
        <taxon>Hyphomicrobiales</taxon>
        <taxon>Rhizobiaceae</taxon>
        <taxon>Sinorhizobium/Ensifer group</taxon>
        <taxon>Sinorhizobium</taxon>
    </lineage>
</organism>
<dbReference type="EC" id="4.2.1.47" evidence="5"/>
<dbReference type="EMBL" id="CP120370">
    <property type="protein sequence ID" value="WEX81616.1"/>
    <property type="molecule type" value="Genomic_DNA"/>
</dbReference>
<dbReference type="InterPro" id="IPR036291">
    <property type="entry name" value="NAD(P)-bd_dom_sf"/>
</dbReference>
<dbReference type="InterPro" id="IPR001509">
    <property type="entry name" value="Epimerase_deHydtase"/>
</dbReference>
<dbReference type="PRINTS" id="PR01713">
    <property type="entry name" value="NUCEPIMERASE"/>
</dbReference>
<evidence type="ECO:0000259" key="4">
    <source>
        <dbReference type="Pfam" id="PF16363"/>
    </source>
</evidence>
<accession>A0ABY8CSK1</accession>
<proteinExistence type="inferred from homology"/>
<evidence type="ECO:0000259" key="3">
    <source>
        <dbReference type="Pfam" id="PF01370"/>
    </source>
</evidence>
<dbReference type="SUPFAM" id="SSF51735">
    <property type="entry name" value="NAD(P)-binding Rossmann-fold domains"/>
    <property type="match status" value="1"/>
</dbReference>
<evidence type="ECO:0000313" key="5">
    <source>
        <dbReference type="EMBL" id="WEX81616.1"/>
    </source>
</evidence>
<dbReference type="Proteomes" id="UP001235547">
    <property type="component" value="Chromosome 2"/>
</dbReference>
<evidence type="ECO:0000313" key="6">
    <source>
        <dbReference type="Proteomes" id="UP001235547"/>
    </source>
</evidence>
<dbReference type="Pfam" id="PF16363">
    <property type="entry name" value="GDP_Man_Dehyd"/>
    <property type="match status" value="1"/>
</dbReference>
<comment type="similarity">
    <text evidence="2">Belongs to the NAD(P)-dependent epimerase/dehydratase family.</text>
</comment>
<feature type="domain" description="NAD(P)-binding" evidence="4">
    <location>
        <begin position="177"/>
        <end position="351"/>
    </location>
</feature>
<feature type="domain" description="NAD-dependent epimerase/dehydratase" evidence="3">
    <location>
        <begin position="3"/>
        <end position="140"/>
    </location>
</feature>